<evidence type="ECO:0000313" key="3">
    <source>
        <dbReference type="EMBL" id="SSA34096.1"/>
    </source>
</evidence>
<dbReference type="OrthoDB" id="5148530at2"/>
<dbReference type="Proteomes" id="UP000250028">
    <property type="component" value="Unassembled WGS sequence"/>
</dbReference>
<organism evidence="3 4">
    <name type="scientific">Branchiibius hedensis</name>
    <dbReference type="NCBI Taxonomy" id="672460"/>
    <lineage>
        <taxon>Bacteria</taxon>
        <taxon>Bacillati</taxon>
        <taxon>Actinomycetota</taxon>
        <taxon>Actinomycetes</taxon>
        <taxon>Micrococcales</taxon>
        <taxon>Dermacoccaceae</taxon>
        <taxon>Branchiibius</taxon>
    </lineage>
</organism>
<feature type="region of interest" description="Disordered" evidence="1">
    <location>
        <begin position="117"/>
        <end position="158"/>
    </location>
</feature>
<feature type="transmembrane region" description="Helical" evidence="2">
    <location>
        <begin position="21"/>
        <end position="40"/>
    </location>
</feature>
<evidence type="ECO:0000256" key="2">
    <source>
        <dbReference type="SAM" id="Phobius"/>
    </source>
</evidence>
<name>A0A2Y8ZRP1_9MICO</name>
<feature type="transmembrane region" description="Helical" evidence="2">
    <location>
        <begin position="82"/>
        <end position="102"/>
    </location>
</feature>
<keyword evidence="2" id="KW-0472">Membrane</keyword>
<keyword evidence="2" id="KW-1133">Transmembrane helix</keyword>
<dbReference type="RefSeq" id="WP_109684705.1">
    <property type="nucleotide sequence ID" value="NZ_QGDN01000001.1"/>
</dbReference>
<gene>
    <name evidence="3" type="ORF">SAMN04489750_1397</name>
</gene>
<accession>A0A2Y8ZRP1</accession>
<evidence type="ECO:0000313" key="4">
    <source>
        <dbReference type="Proteomes" id="UP000250028"/>
    </source>
</evidence>
<sequence>MSDQSASPDATRTAVSLRTGSKVCILLALAALAVAVYFYAVPMSVRTQTGAVFSCGSASSPPDQEFQRNVCANLTDIGLFRAYLFVALALISAVVGVLLFGIERRAVPRRSRGYISEDGQFRRGRDGGSPQDSDQATDVVATPAGDGDGDESSTTGRS</sequence>
<reference evidence="4" key="1">
    <citation type="submission" date="2016-10" db="EMBL/GenBank/DDBJ databases">
        <authorList>
            <person name="Varghese N."/>
            <person name="Submissions S."/>
        </authorList>
    </citation>
    <scope>NUCLEOTIDE SEQUENCE [LARGE SCALE GENOMIC DNA]</scope>
    <source>
        <strain evidence="4">DSM 22951</strain>
    </source>
</reference>
<dbReference type="EMBL" id="UESZ01000001">
    <property type="protein sequence ID" value="SSA34096.1"/>
    <property type="molecule type" value="Genomic_DNA"/>
</dbReference>
<proteinExistence type="predicted"/>
<evidence type="ECO:0000256" key="1">
    <source>
        <dbReference type="SAM" id="MobiDB-lite"/>
    </source>
</evidence>
<dbReference type="AlphaFoldDB" id="A0A2Y8ZRP1"/>
<evidence type="ECO:0008006" key="5">
    <source>
        <dbReference type="Google" id="ProtNLM"/>
    </source>
</evidence>
<keyword evidence="2" id="KW-0812">Transmembrane</keyword>
<keyword evidence="4" id="KW-1185">Reference proteome</keyword>
<protein>
    <recommendedName>
        <fullName evidence="5">Transmembrane protein</fullName>
    </recommendedName>
</protein>